<evidence type="ECO:0000256" key="2">
    <source>
        <dbReference type="ARBA" id="ARBA00022448"/>
    </source>
</evidence>
<keyword evidence="4" id="KW-0472">Membrane</keyword>
<dbReference type="GO" id="GO:0015833">
    <property type="term" value="P:peptide transport"/>
    <property type="evidence" value="ECO:0007669"/>
    <property type="project" value="TreeGrafter"/>
</dbReference>
<keyword evidence="4" id="KW-0812">Transmembrane</keyword>
<dbReference type="Gene3D" id="3.40.190.10">
    <property type="entry name" value="Periplasmic binding protein-like II"/>
    <property type="match status" value="1"/>
</dbReference>
<evidence type="ECO:0000313" key="6">
    <source>
        <dbReference type="EMBL" id="NWN45821.1"/>
    </source>
</evidence>
<protein>
    <recommendedName>
        <fullName evidence="5">Solute-binding protein family 5 domain-containing protein</fullName>
    </recommendedName>
</protein>
<dbReference type="GO" id="GO:1904680">
    <property type="term" value="F:peptide transmembrane transporter activity"/>
    <property type="evidence" value="ECO:0007669"/>
    <property type="project" value="TreeGrafter"/>
</dbReference>
<dbReference type="EMBL" id="JABUOH010000047">
    <property type="protein sequence ID" value="NWN45821.1"/>
    <property type="molecule type" value="Genomic_DNA"/>
</dbReference>
<reference evidence="6 7" key="1">
    <citation type="submission" date="2020-06" db="EMBL/GenBank/DDBJ databases">
        <title>Draft genome sequence of Candidatus Phytoplasma pruni (X-disease group, subgroup 16SrIII-B) strain ChTDIII from Argentina.</title>
        <authorList>
            <person name="Fernandez F.D."/>
            <person name="Zuebert C."/>
            <person name="Huettel B."/>
            <person name="Kube M."/>
            <person name="Conci L.R."/>
        </authorList>
    </citation>
    <scope>NUCLEOTIDE SEQUENCE [LARGE SCALE GENOMIC DNA]</scope>
    <source>
        <strain evidence="6 7">ChTDIII</strain>
    </source>
</reference>
<dbReference type="PANTHER" id="PTHR30290">
    <property type="entry name" value="PERIPLASMIC BINDING COMPONENT OF ABC TRANSPORTER"/>
    <property type="match status" value="1"/>
</dbReference>
<keyword evidence="4" id="KW-1133">Transmembrane helix</keyword>
<accession>A0A851HCN2</accession>
<keyword evidence="2" id="KW-0813">Transport</keyword>
<feature type="domain" description="Solute-binding protein family 5" evidence="5">
    <location>
        <begin position="175"/>
        <end position="553"/>
    </location>
</feature>
<evidence type="ECO:0000313" key="7">
    <source>
        <dbReference type="Proteomes" id="UP000568109"/>
    </source>
</evidence>
<evidence type="ECO:0000256" key="3">
    <source>
        <dbReference type="ARBA" id="ARBA00022729"/>
    </source>
</evidence>
<dbReference type="RefSeq" id="WP_178734215.1">
    <property type="nucleotide sequence ID" value="NZ_JABUOH010000047.1"/>
</dbReference>
<dbReference type="InterPro" id="IPR000914">
    <property type="entry name" value="SBP_5_dom"/>
</dbReference>
<dbReference type="Gene3D" id="3.90.76.10">
    <property type="entry name" value="Dipeptide-binding Protein, Domain 1"/>
    <property type="match status" value="1"/>
</dbReference>
<keyword evidence="3" id="KW-0732">Signal</keyword>
<proteinExistence type="inferred from homology"/>
<organism evidence="6 7">
    <name type="scientific">Candidatus Phytoplasma pruni</name>
    <dbReference type="NCBI Taxonomy" id="479893"/>
    <lineage>
        <taxon>Bacteria</taxon>
        <taxon>Bacillati</taxon>
        <taxon>Mycoplasmatota</taxon>
        <taxon>Mollicutes</taxon>
        <taxon>Acholeplasmatales</taxon>
        <taxon>Acholeplasmataceae</taxon>
        <taxon>Candidatus Phytoplasma</taxon>
        <taxon>16SrIII (X-disease group)</taxon>
    </lineage>
</organism>
<sequence>MDFKKIINKNKKMILYATILFAFALIIILFFVFKNKNKKDNQPEKVKNEQSLSRVYKKSLLEPNPNTETIFHINPYINPYSGNSSQKKLFLSHVTSPFLEIGIDWDDAIRSNLATKENDFSKFQNYPEERNKFSPEMLKKSYHSNMIELKIKNNEGQEIDLKGYENFNKDEKQKSLFYEFSLKPGLKFSNGDPINSDVIVFSFNTFKQVNNRALSDIDSIEKIDENHFKVNSKTTTNPRTGQTNPSSLKQIIEDLNKLYLVPKNIWEASSIGNESQYGTQERPFVSYGKYELTNYNDPKKFVFKRNQNYKKELPFDEIQYLVFTNKEEEYKAFKEGIINDYTPEKTNIKKVLEECKNIPNLKSVYIPESQITNLFINHNSSNEKLKEEGFKKNLFKNIKREQLVEDLAFFNVPTVNFLPEDKTFFDDLKTYNQTEQHTENINSFNAEKNDYTNNDNTVLKLIYPKQDATDTFKQIAQKLKNYFETDEEGKKSKITLEVKELSNEDYAVMLTPKLVRSVSSPMKNETYDLRLDKITYTNTEQLPFFVNFLSKEEGKLSELNNLAINLDLTPFKDDLINLEDNLKPSFFQTLIEGKKKFGVVQMNNWKWEGKISELETFLKNYFASKEQYPHKEKILTYIYSELEKKLYSHIPTIPLCTEKTIRIFRDLNKDIYNFYSPLMKQLNFNLNI</sequence>
<dbReference type="InterPro" id="IPR039424">
    <property type="entry name" value="SBP_5"/>
</dbReference>
<keyword evidence="7" id="KW-1185">Reference proteome</keyword>
<dbReference type="Pfam" id="PF00496">
    <property type="entry name" value="SBP_bac_5"/>
    <property type="match status" value="1"/>
</dbReference>
<dbReference type="Gene3D" id="3.10.105.10">
    <property type="entry name" value="Dipeptide-binding Protein, Domain 3"/>
    <property type="match status" value="1"/>
</dbReference>
<dbReference type="AlphaFoldDB" id="A0A851HCN2"/>
<dbReference type="SUPFAM" id="SSF53850">
    <property type="entry name" value="Periplasmic binding protein-like II"/>
    <property type="match status" value="1"/>
</dbReference>
<gene>
    <name evidence="6" type="ORF">HR065_01865</name>
</gene>
<dbReference type="Proteomes" id="UP000568109">
    <property type="component" value="Unassembled WGS sequence"/>
</dbReference>
<evidence type="ECO:0000259" key="5">
    <source>
        <dbReference type="Pfam" id="PF00496"/>
    </source>
</evidence>
<feature type="transmembrane region" description="Helical" evidence="4">
    <location>
        <begin position="13"/>
        <end position="33"/>
    </location>
</feature>
<evidence type="ECO:0000256" key="1">
    <source>
        <dbReference type="ARBA" id="ARBA00005695"/>
    </source>
</evidence>
<name>A0A851HCN2_9MOLU</name>
<comment type="similarity">
    <text evidence="1">Belongs to the bacterial solute-binding protein 5 family.</text>
</comment>
<dbReference type="PANTHER" id="PTHR30290:SF9">
    <property type="entry name" value="OLIGOPEPTIDE-BINDING PROTEIN APPA"/>
    <property type="match status" value="1"/>
</dbReference>
<comment type="caution">
    <text evidence="6">The sequence shown here is derived from an EMBL/GenBank/DDBJ whole genome shotgun (WGS) entry which is preliminary data.</text>
</comment>
<evidence type="ECO:0000256" key="4">
    <source>
        <dbReference type="SAM" id="Phobius"/>
    </source>
</evidence>